<accession>A0A2G9TWP2</accession>
<dbReference type="Proteomes" id="UP000230423">
    <property type="component" value="Unassembled WGS sequence"/>
</dbReference>
<organism evidence="1 2">
    <name type="scientific">Teladorsagia circumcincta</name>
    <name type="common">Brown stomach worm</name>
    <name type="synonym">Ostertagia circumcincta</name>
    <dbReference type="NCBI Taxonomy" id="45464"/>
    <lineage>
        <taxon>Eukaryota</taxon>
        <taxon>Metazoa</taxon>
        <taxon>Ecdysozoa</taxon>
        <taxon>Nematoda</taxon>
        <taxon>Chromadorea</taxon>
        <taxon>Rhabditida</taxon>
        <taxon>Rhabditina</taxon>
        <taxon>Rhabditomorpha</taxon>
        <taxon>Strongyloidea</taxon>
        <taxon>Trichostrongylidae</taxon>
        <taxon>Teladorsagia</taxon>
    </lineage>
</organism>
<reference evidence="1 2" key="1">
    <citation type="submission" date="2015-09" db="EMBL/GenBank/DDBJ databases">
        <title>Draft genome of the parasitic nematode Teladorsagia circumcincta isolate WARC Sus (inbred).</title>
        <authorList>
            <person name="Mitreva M."/>
        </authorList>
    </citation>
    <scope>NUCLEOTIDE SEQUENCE [LARGE SCALE GENOMIC DNA]</scope>
    <source>
        <strain evidence="1 2">S</strain>
    </source>
</reference>
<evidence type="ECO:0000313" key="2">
    <source>
        <dbReference type="Proteomes" id="UP000230423"/>
    </source>
</evidence>
<keyword evidence="2" id="KW-1185">Reference proteome</keyword>
<evidence type="ECO:0000313" key="1">
    <source>
        <dbReference type="EMBL" id="PIO62433.1"/>
    </source>
</evidence>
<dbReference type="AlphaFoldDB" id="A0A2G9TWP2"/>
<name>A0A2G9TWP2_TELCI</name>
<gene>
    <name evidence="1" type="ORF">TELCIR_16005</name>
</gene>
<dbReference type="EMBL" id="KZ352117">
    <property type="protein sequence ID" value="PIO62433.1"/>
    <property type="molecule type" value="Genomic_DNA"/>
</dbReference>
<sequence>MVFTLEMIAFDEASIGLVAVSDMHLKGLLCSEEPPPIVTTIDPPTIVSLFGLQQGPGPNIPYALDLNCDFSTDYCSQWVNDDGVVAYGVAPKNSLKFPVPSEIKGERKCGHIPVGRRKSLGAAFKRGAMRNQCSRHCHLYEFSIEAASRKNAIVVINRIDVAGDVCTLKTVEQLVCDKLLCTFSDDLCKYDSPLEKEGDVPLVPSPTGCETESCHELLGPRVEQAMKRNVMFALDGAAHRFAVVLYHDMAEQFGPAQFIIHSIDITTDDHQKLC</sequence>
<protein>
    <submittedName>
        <fullName evidence="1">Uncharacterized protein</fullName>
    </submittedName>
</protein>
<proteinExistence type="predicted"/>
<dbReference type="OrthoDB" id="5837419at2759"/>